<feature type="transmembrane region" description="Helical" evidence="7">
    <location>
        <begin position="1001"/>
        <end position="1020"/>
    </location>
</feature>
<keyword evidence="5 7" id="KW-0472">Membrane</keyword>
<evidence type="ECO:0000256" key="1">
    <source>
        <dbReference type="ARBA" id="ARBA00004651"/>
    </source>
</evidence>
<proteinExistence type="predicted"/>
<keyword evidence="3 7" id="KW-0812">Transmembrane</keyword>
<keyword evidence="2" id="KW-1003">Cell membrane</keyword>
<feature type="transmembrane region" description="Helical" evidence="7">
    <location>
        <begin position="471"/>
        <end position="499"/>
    </location>
</feature>
<keyword evidence="4 7" id="KW-1133">Transmembrane helix</keyword>
<dbReference type="RefSeq" id="WP_189087018.1">
    <property type="nucleotide sequence ID" value="NZ_BMPT01000008.1"/>
</dbReference>
<accession>A0A8H9GHF5</accession>
<comment type="caution">
    <text evidence="9">The sequence shown here is derived from an EMBL/GenBank/DDBJ whole genome shotgun (WGS) entry which is preliminary data.</text>
</comment>
<evidence type="ECO:0000256" key="4">
    <source>
        <dbReference type="ARBA" id="ARBA00022989"/>
    </source>
</evidence>
<reference evidence="9" key="2">
    <citation type="submission" date="2020-09" db="EMBL/GenBank/DDBJ databases">
        <authorList>
            <person name="Sun Q."/>
            <person name="Ohkuma M."/>
        </authorList>
    </citation>
    <scope>NUCLEOTIDE SEQUENCE</scope>
    <source>
        <strain evidence="9">JCM 3051</strain>
    </source>
</reference>
<evidence type="ECO:0000256" key="7">
    <source>
        <dbReference type="SAM" id="Phobius"/>
    </source>
</evidence>
<protein>
    <recommendedName>
        <fullName evidence="8">ABC3 transporter permease C-terminal domain-containing protein</fullName>
    </recommendedName>
</protein>
<evidence type="ECO:0000313" key="10">
    <source>
        <dbReference type="Proteomes" id="UP000655589"/>
    </source>
</evidence>
<evidence type="ECO:0000313" key="9">
    <source>
        <dbReference type="EMBL" id="GGM26634.1"/>
    </source>
</evidence>
<sequence length="1086" mass="106623">MSRVILLARRTTAHRGLLALVWLLVAVLTGALGVTVGWTQAAATQSARAGLTAAEPSSRALQLATRVAEDPAEADAQDASVREVLAGLLPGVPYRVAADLRTEAQYVRAGDGHDLGRWTLALLPAASRADALAGGGAEGVTVVDGAWPVGADEAAVQADAAEAAGLAVGDTLRVGVDPDEPLSTGATVTVTGTWRVADPDDAVWAGDPAALTGTDGTYPGPVVVSDEVVEGLPTDPFARWTVVPDVAALTPDHLPALAALAGEVERLLGEDAAVAPRGLTVTGTLDVTAAGLDDALRAADAVALVPLCLLALVGLVALVQVARLLAATREGEVALLVSRGAAPGTVTAAAAVEGALLAVTASAAGGTAAWAALRLVARTDPGAVPAVTPLAVASGVAVAATAALVLVAALQAQAAVRRQVTDRSGRVRQAAALGTVVLTIAAAVLSAAQLLRYGSPLVATPAGATTDPAAAAAPALVLAALAVVAMAVLGPATRVWAGLAARSRGAVGPLAARQVARRLAVYVVPVVLLVLAGGAASLAGGFTGTAERLRADVDVLAVGADVRVGAPENGRLYAAPYLPGGSGPGGDAAASAPALSVTAHSDSIPVTLLALPATVLPQIVRAPDGALDLDTVAAELAVDAFAGAPALPDGARDVGLTVEGSIGTTDETEPWGAARPHELDLSLLLAAPDGTLAHVPLGELTEGDGTGDTLGPQRTTHELSGAVPAPPAGLTWHVAALDLATRPGWTPAEAELVLSGLSSGGAPVDAPAWTRSDTLDGAGGLELEADDPDGDVRLTMPLGGAATGASRLRLLSTPQAGPVPLLASESLATALDLAPGDTVELTLAGTRVPVVATGSAGTVPGALDPYAALVDRGALAAVLVRTVSEPVLTDEVWLAAGPPGAPPPATAVARLAAAAGAAAEQAGTGPRDRPEITTPQAASATTAVPVRVSFWLAAAGAAVLALAGVLAVAVAMLRERRGEVVVLRAVGLGPAAQGRARAAELVAVGLAALAVGAAAGWAVARFTAGGLAAATLTGVAAAPPARFVLETAGTGLVLAAAAAGLALVAAGVGGRVAAQVRDTTYREEVR</sequence>
<dbReference type="InterPro" id="IPR003838">
    <property type="entry name" value="ABC3_permease_C"/>
</dbReference>
<evidence type="ECO:0000256" key="3">
    <source>
        <dbReference type="ARBA" id="ARBA00022692"/>
    </source>
</evidence>
<organism evidence="9 10">
    <name type="scientific">Promicromonospora citrea</name>
    <dbReference type="NCBI Taxonomy" id="43677"/>
    <lineage>
        <taxon>Bacteria</taxon>
        <taxon>Bacillati</taxon>
        <taxon>Actinomycetota</taxon>
        <taxon>Actinomycetes</taxon>
        <taxon>Micrococcales</taxon>
        <taxon>Promicromonosporaceae</taxon>
        <taxon>Promicromonospora</taxon>
    </lineage>
</organism>
<evidence type="ECO:0000256" key="5">
    <source>
        <dbReference type="ARBA" id="ARBA00023136"/>
    </source>
</evidence>
<feature type="transmembrane region" description="Helical" evidence="7">
    <location>
        <begin position="346"/>
        <end position="370"/>
    </location>
</feature>
<dbReference type="GO" id="GO:0005886">
    <property type="term" value="C:plasma membrane"/>
    <property type="evidence" value="ECO:0007669"/>
    <property type="project" value="UniProtKB-SubCell"/>
</dbReference>
<feature type="domain" description="ABC3 transporter permease C-terminal" evidence="8">
    <location>
        <begin position="952"/>
        <end position="1064"/>
    </location>
</feature>
<feature type="transmembrane region" description="Helical" evidence="7">
    <location>
        <begin position="390"/>
        <end position="410"/>
    </location>
</feature>
<feature type="transmembrane region" description="Helical" evidence="7">
    <location>
        <begin position="303"/>
        <end position="325"/>
    </location>
</feature>
<reference evidence="9" key="1">
    <citation type="journal article" date="2014" name="Int. J. Syst. Evol. Microbiol.">
        <title>Complete genome sequence of Corynebacterium casei LMG S-19264T (=DSM 44701T), isolated from a smear-ripened cheese.</title>
        <authorList>
            <consortium name="US DOE Joint Genome Institute (JGI-PGF)"/>
            <person name="Walter F."/>
            <person name="Albersmeier A."/>
            <person name="Kalinowski J."/>
            <person name="Ruckert C."/>
        </authorList>
    </citation>
    <scope>NUCLEOTIDE SEQUENCE</scope>
    <source>
        <strain evidence="9">JCM 3051</strain>
    </source>
</reference>
<feature type="transmembrane region" description="Helical" evidence="7">
    <location>
        <begin position="1052"/>
        <end position="1074"/>
    </location>
</feature>
<dbReference type="AlphaFoldDB" id="A0A8H9GHF5"/>
<dbReference type="EMBL" id="BMPT01000008">
    <property type="protein sequence ID" value="GGM26634.1"/>
    <property type="molecule type" value="Genomic_DNA"/>
</dbReference>
<gene>
    <name evidence="9" type="ORF">GCM10010102_22870</name>
</gene>
<dbReference type="Pfam" id="PF02687">
    <property type="entry name" value="FtsX"/>
    <property type="match status" value="1"/>
</dbReference>
<feature type="transmembrane region" description="Helical" evidence="7">
    <location>
        <begin position="950"/>
        <end position="973"/>
    </location>
</feature>
<comment type="subcellular location">
    <subcellularLocation>
        <location evidence="1">Cell membrane</location>
        <topology evidence="1">Multi-pass membrane protein</topology>
    </subcellularLocation>
</comment>
<dbReference type="Proteomes" id="UP000655589">
    <property type="component" value="Unassembled WGS sequence"/>
</dbReference>
<evidence type="ECO:0000259" key="8">
    <source>
        <dbReference type="Pfam" id="PF02687"/>
    </source>
</evidence>
<feature type="transmembrane region" description="Helical" evidence="7">
    <location>
        <begin position="519"/>
        <end position="542"/>
    </location>
</feature>
<evidence type="ECO:0000256" key="6">
    <source>
        <dbReference type="SAM" id="MobiDB-lite"/>
    </source>
</evidence>
<keyword evidence="10" id="KW-1185">Reference proteome</keyword>
<feature type="transmembrane region" description="Helical" evidence="7">
    <location>
        <begin position="430"/>
        <end position="451"/>
    </location>
</feature>
<feature type="region of interest" description="Disordered" evidence="6">
    <location>
        <begin position="919"/>
        <end position="938"/>
    </location>
</feature>
<name>A0A8H9GHF5_9MICO</name>
<evidence type="ECO:0000256" key="2">
    <source>
        <dbReference type="ARBA" id="ARBA00022475"/>
    </source>
</evidence>